<dbReference type="PANTHER" id="PTHR13767:SF2">
    <property type="entry name" value="PSEUDOURIDYLATE SYNTHASE TRUB1"/>
    <property type="match status" value="1"/>
</dbReference>
<dbReference type="SUPFAM" id="SSF55120">
    <property type="entry name" value="Pseudouridine synthase"/>
    <property type="match status" value="1"/>
</dbReference>
<reference evidence="1 2" key="1">
    <citation type="journal article" date="2016" name="Mol. Biol. Evol.">
        <title>Genome-Wide Survey of Gut Fungi (Harpellales) Reveals the First Horizontally Transferred Ubiquitin Gene from a Mosquito Host.</title>
        <authorList>
            <person name="Wang Y."/>
            <person name="White M.M."/>
            <person name="Kvist S."/>
            <person name="Moncalvo J.M."/>
        </authorList>
    </citation>
    <scope>NUCLEOTIDE SEQUENCE [LARGE SCALE GENOMIC DNA]</scope>
    <source>
        <strain evidence="1 2">ALG-7-W6</strain>
    </source>
</reference>
<dbReference type="OrthoDB" id="9995526at2759"/>
<organism evidence="1 2">
    <name type="scientific">Smittium mucronatum</name>
    <dbReference type="NCBI Taxonomy" id="133383"/>
    <lineage>
        <taxon>Eukaryota</taxon>
        <taxon>Fungi</taxon>
        <taxon>Fungi incertae sedis</taxon>
        <taxon>Zoopagomycota</taxon>
        <taxon>Kickxellomycotina</taxon>
        <taxon>Harpellomycetes</taxon>
        <taxon>Harpellales</taxon>
        <taxon>Legeriomycetaceae</taxon>
        <taxon>Smittium</taxon>
    </lineage>
</organism>
<evidence type="ECO:0000313" key="1">
    <source>
        <dbReference type="EMBL" id="OLY80200.1"/>
    </source>
</evidence>
<dbReference type="PANTHER" id="PTHR13767">
    <property type="entry name" value="TRNA-PSEUDOURIDINE SYNTHASE"/>
    <property type="match status" value="1"/>
</dbReference>
<dbReference type="GO" id="GO:0006400">
    <property type="term" value="P:tRNA modification"/>
    <property type="evidence" value="ECO:0007669"/>
    <property type="project" value="TreeGrafter"/>
</dbReference>
<dbReference type="GO" id="GO:0005634">
    <property type="term" value="C:nucleus"/>
    <property type="evidence" value="ECO:0007669"/>
    <property type="project" value="TreeGrafter"/>
</dbReference>
<dbReference type="InterPro" id="IPR014780">
    <property type="entry name" value="tRNA_psdUridine_synth_TruB"/>
</dbReference>
<sequence>MDGDQLNLDKIKFSVECSSGTYIRSLSSDICSDLGTCGLLYSLIRTKQGPFSLSENNVLELADAHKSEYVLELINYSSNLHKSYFSNHTKL</sequence>
<protein>
    <submittedName>
        <fullName evidence="1">tRNA pseudouridine synthase B</fullName>
    </submittedName>
</protein>
<dbReference type="Proteomes" id="UP000187455">
    <property type="component" value="Unassembled WGS sequence"/>
</dbReference>
<name>A0A1R0GTH4_9FUNG</name>
<dbReference type="GO" id="GO:0009982">
    <property type="term" value="F:pseudouridine synthase activity"/>
    <property type="evidence" value="ECO:0007669"/>
    <property type="project" value="InterPro"/>
</dbReference>
<dbReference type="STRING" id="133383.A0A1R0GTH4"/>
<dbReference type="Gene3D" id="3.30.2350.10">
    <property type="entry name" value="Pseudouridine synthase"/>
    <property type="match status" value="1"/>
</dbReference>
<evidence type="ECO:0000313" key="2">
    <source>
        <dbReference type="Proteomes" id="UP000187455"/>
    </source>
</evidence>
<accession>A0A1R0GTH4</accession>
<keyword evidence="2" id="KW-1185">Reference proteome</keyword>
<proteinExistence type="predicted"/>
<dbReference type="EMBL" id="LSSL01003683">
    <property type="protein sequence ID" value="OLY80200.1"/>
    <property type="molecule type" value="Genomic_DNA"/>
</dbReference>
<comment type="caution">
    <text evidence="1">The sequence shown here is derived from an EMBL/GenBank/DDBJ whole genome shotgun (WGS) entry which is preliminary data.</text>
</comment>
<dbReference type="InterPro" id="IPR020103">
    <property type="entry name" value="PsdUridine_synth_cat_dom_sf"/>
</dbReference>
<gene>
    <name evidence="1" type="ORF">AYI68_g5707</name>
</gene>
<dbReference type="GO" id="GO:0003723">
    <property type="term" value="F:RNA binding"/>
    <property type="evidence" value="ECO:0007669"/>
    <property type="project" value="InterPro"/>
</dbReference>
<dbReference type="AlphaFoldDB" id="A0A1R0GTH4"/>
<dbReference type="GO" id="GO:1990481">
    <property type="term" value="P:mRNA pseudouridine synthesis"/>
    <property type="evidence" value="ECO:0007669"/>
    <property type="project" value="TreeGrafter"/>
</dbReference>